<reference evidence="1 2" key="1">
    <citation type="journal article" date="2018" name="Sci. Rep.">
        <title>Comparative analysis of the Pocillopora damicornis genome highlights role of immune system in coral evolution.</title>
        <authorList>
            <person name="Cunning R."/>
            <person name="Bay R.A."/>
            <person name="Gillette P."/>
            <person name="Baker A.C."/>
            <person name="Traylor-Knowles N."/>
        </authorList>
    </citation>
    <scope>NUCLEOTIDE SEQUENCE [LARGE SCALE GENOMIC DNA]</scope>
    <source>
        <strain evidence="1">RSMAS</strain>
        <tissue evidence="1">Whole animal</tissue>
    </source>
</reference>
<proteinExistence type="predicted"/>
<protein>
    <submittedName>
        <fullName evidence="1">Uncharacterized protein</fullName>
    </submittedName>
</protein>
<accession>A0A3M6U8Y6</accession>
<sequence>MDEDLPFCRKQRIISWTCGKATASNVSSQISSLRDDTGQTDWLIEQQVAQYFSRLSASPSVSMNEDEEVDADDLASQVETDRTRQKIRRGFAKFR</sequence>
<comment type="caution">
    <text evidence="1">The sequence shown here is derived from an EMBL/GenBank/DDBJ whole genome shotgun (WGS) entry which is preliminary data.</text>
</comment>
<organism evidence="1 2">
    <name type="scientific">Pocillopora damicornis</name>
    <name type="common">Cauliflower coral</name>
    <name type="synonym">Millepora damicornis</name>
    <dbReference type="NCBI Taxonomy" id="46731"/>
    <lineage>
        <taxon>Eukaryota</taxon>
        <taxon>Metazoa</taxon>
        <taxon>Cnidaria</taxon>
        <taxon>Anthozoa</taxon>
        <taxon>Hexacorallia</taxon>
        <taxon>Scleractinia</taxon>
        <taxon>Astrocoeniina</taxon>
        <taxon>Pocilloporidae</taxon>
        <taxon>Pocillopora</taxon>
    </lineage>
</organism>
<evidence type="ECO:0000313" key="2">
    <source>
        <dbReference type="Proteomes" id="UP000275408"/>
    </source>
</evidence>
<dbReference type="Proteomes" id="UP000275408">
    <property type="component" value="Unassembled WGS sequence"/>
</dbReference>
<dbReference type="EMBL" id="RCHS01002012">
    <property type="protein sequence ID" value="RMX49999.1"/>
    <property type="molecule type" value="Genomic_DNA"/>
</dbReference>
<gene>
    <name evidence="1" type="ORF">pdam_00016669</name>
</gene>
<keyword evidence="2" id="KW-1185">Reference proteome</keyword>
<name>A0A3M6U8Y6_POCDA</name>
<evidence type="ECO:0000313" key="1">
    <source>
        <dbReference type="EMBL" id="RMX49999.1"/>
    </source>
</evidence>
<dbReference type="AlphaFoldDB" id="A0A3M6U8Y6"/>